<sequence length="670" mass="74322">RTLALSTTVTEATTTTTTVAHSSTQTSTTLRMERLLPADTQAMASSSAVMLDQMKLTQQATIDQQQSFDSQTSSGPVFGVKLDAVPDDPVVLRNSNASNTSPLIVSFPAHCDDTGSAAAWLVASEIADALSNRLPTQAVGETVPAEYRSKVVDVSVLKEMQGSISVAEINCGSPIAIRLSASKPSAGDRCLWFDFAQQKWSQAGTEVLEELELRVMYPDTDLPWDGTWCRTTHLSTFVLAAAPGVDVLMIVLISIGPIIVFATMVLTCCIVRRKRKQRQEREEKEAFLRVEGESYDRYRHSMFAIVRTAVDDGAKGVLILGMKSAIHEKPARWKLLQEDLYKAHLKKKAPFVDFGERLIDFSNIQFQQVTKEALSETLAHETAGRTFAIVAMCLEADTGYVEHDVRHHNKIKKDTQGTAKRILPFFHKAKQQRSKLAGLQVEMPKNTGVRAHTWFSFYRDTVLDIIMTCIDEGATGLTIFGIQPHIGGENTYLEWPALEEDVTHAYNHRLYPFDSTAVPDPTFKRVKPEDLRTRIKAETRRGAFVIIASCSDHHAPYAKQIIREFNASSGQCGKAMRAWATANDMYQTKGEQAAEQDHGHGHHSNQPSNQGPTATVPEEESFVVKEQPDGRSKCVEDRIALGEDGEVDKDTWNVLHDANEEDSDPDAFRI</sequence>
<keyword evidence="6" id="KW-1185">Reference proteome</keyword>
<keyword evidence="2" id="KW-0472">Membrane</keyword>
<dbReference type="Proteomes" id="UP001152797">
    <property type="component" value="Unassembled WGS sequence"/>
</dbReference>
<dbReference type="EMBL" id="CAMXCT010001969">
    <property type="protein sequence ID" value="CAI3994571.1"/>
    <property type="molecule type" value="Genomic_DNA"/>
</dbReference>
<evidence type="ECO:0000313" key="6">
    <source>
        <dbReference type="Proteomes" id="UP001152797"/>
    </source>
</evidence>
<comment type="caution">
    <text evidence="3">The sequence shown here is derived from an EMBL/GenBank/DDBJ whole genome shotgun (WGS) entry which is preliminary data.</text>
</comment>
<reference evidence="3" key="1">
    <citation type="submission" date="2022-10" db="EMBL/GenBank/DDBJ databases">
        <authorList>
            <person name="Chen Y."/>
            <person name="Dougan E. K."/>
            <person name="Chan C."/>
            <person name="Rhodes N."/>
            <person name="Thang M."/>
        </authorList>
    </citation>
    <scope>NUCLEOTIDE SEQUENCE</scope>
</reference>
<evidence type="ECO:0000313" key="4">
    <source>
        <dbReference type="EMBL" id="CAL1147946.1"/>
    </source>
</evidence>
<feature type="compositionally biased region" description="Basic and acidic residues" evidence="1">
    <location>
        <begin position="622"/>
        <end position="633"/>
    </location>
</feature>
<organism evidence="3">
    <name type="scientific">Cladocopium goreaui</name>
    <dbReference type="NCBI Taxonomy" id="2562237"/>
    <lineage>
        <taxon>Eukaryota</taxon>
        <taxon>Sar</taxon>
        <taxon>Alveolata</taxon>
        <taxon>Dinophyceae</taxon>
        <taxon>Suessiales</taxon>
        <taxon>Symbiodiniaceae</taxon>
        <taxon>Cladocopium</taxon>
    </lineage>
</organism>
<evidence type="ECO:0000313" key="3">
    <source>
        <dbReference type="EMBL" id="CAI3994571.1"/>
    </source>
</evidence>
<evidence type="ECO:0000256" key="1">
    <source>
        <dbReference type="SAM" id="MobiDB-lite"/>
    </source>
</evidence>
<evidence type="ECO:0000256" key="2">
    <source>
        <dbReference type="SAM" id="Phobius"/>
    </source>
</evidence>
<feature type="region of interest" description="Disordered" evidence="1">
    <location>
        <begin position="589"/>
        <end position="633"/>
    </location>
</feature>
<feature type="compositionally biased region" description="Polar residues" evidence="1">
    <location>
        <begin position="604"/>
        <end position="613"/>
    </location>
</feature>
<dbReference type="OrthoDB" id="422491at2759"/>
<gene>
    <name evidence="3" type="ORF">C1SCF055_LOCUS21212</name>
</gene>
<protein>
    <submittedName>
        <fullName evidence="5">Ultraviolet-B receptor UVR8</fullName>
    </submittedName>
</protein>
<dbReference type="AlphaFoldDB" id="A0A9P1CQP3"/>
<accession>A0A9P1CQP3</accession>
<keyword evidence="2" id="KW-0812">Transmembrane</keyword>
<proteinExistence type="predicted"/>
<keyword evidence="2" id="KW-1133">Transmembrane helix</keyword>
<reference evidence="4" key="2">
    <citation type="submission" date="2024-04" db="EMBL/GenBank/DDBJ databases">
        <authorList>
            <person name="Chen Y."/>
            <person name="Shah S."/>
            <person name="Dougan E. K."/>
            <person name="Thang M."/>
            <person name="Chan C."/>
        </authorList>
    </citation>
    <scope>NUCLEOTIDE SEQUENCE [LARGE SCALE GENOMIC DNA]</scope>
</reference>
<dbReference type="EMBL" id="CAMXCT020001969">
    <property type="protein sequence ID" value="CAL1147946.1"/>
    <property type="molecule type" value="Genomic_DNA"/>
</dbReference>
<dbReference type="EMBL" id="CAMXCT030001969">
    <property type="protein sequence ID" value="CAL4781883.1"/>
    <property type="molecule type" value="Genomic_DNA"/>
</dbReference>
<evidence type="ECO:0000313" key="5">
    <source>
        <dbReference type="EMBL" id="CAL4781883.1"/>
    </source>
</evidence>
<keyword evidence="5" id="KW-0675">Receptor</keyword>
<feature type="non-terminal residue" evidence="3">
    <location>
        <position position="670"/>
    </location>
</feature>
<feature type="transmembrane region" description="Helical" evidence="2">
    <location>
        <begin position="247"/>
        <end position="271"/>
    </location>
</feature>
<name>A0A9P1CQP3_9DINO</name>